<keyword evidence="3" id="KW-1185">Reference proteome</keyword>
<reference evidence="2 3" key="1">
    <citation type="submission" date="2019-03" db="EMBL/GenBank/DDBJ databases">
        <title>Draft genome sequences of novel Actinobacteria.</title>
        <authorList>
            <person name="Sahin N."/>
            <person name="Ay H."/>
            <person name="Saygin H."/>
        </authorList>
    </citation>
    <scope>NUCLEOTIDE SEQUENCE [LARGE SCALE GENOMIC DNA]</scope>
    <source>
        <strain evidence="2 3">KC310</strain>
    </source>
</reference>
<organism evidence="2 3">
    <name type="scientific">Nonomuraea deserti</name>
    <dbReference type="NCBI Taxonomy" id="1848322"/>
    <lineage>
        <taxon>Bacteria</taxon>
        <taxon>Bacillati</taxon>
        <taxon>Actinomycetota</taxon>
        <taxon>Actinomycetes</taxon>
        <taxon>Streptosporangiales</taxon>
        <taxon>Streptosporangiaceae</taxon>
        <taxon>Nonomuraea</taxon>
    </lineage>
</organism>
<evidence type="ECO:0000313" key="3">
    <source>
        <dbReference type="Proteomes" id="UP000295258"/>
    </source>
</evidence>
<sequence length="88" mass="9235">MAGFRREGGTSWSHAVSKKTQDGWCMTLMSVTSARSRPPAVARDGNGMATALAPDDGAALIASPRGIAQAHARLQAAFGQDRSARLRP</sequence>
<name>A0A4R4W192_9ACTN</name>
<dbReference type="AlphaFoldDB" id="A0A4R4W192"/>
<feature type="domain" description="DUF8094" evidence="1">
    <location>
        <begin position="17"/>
        <end position="80"/>
    </location>
</feature>
<evidence type="ECO:0000313" key="2">
    <source>
        <dbReference type="EMBL" id="TDD12248.1"/>
    </source>
</evidence>
<dbReference type="Pfam" id="PF26366">
    <property type="entry name" value="DUF8094"/>
    <property type="match status" value="1"/>
</dbReference>
<proteinExistence type="predicted"/>
<dbReference type="Proteomes" id="UP000295258">
    <property type="component" value="Unassembled WGS sequence"/>
</dbReference>
<protein>
    <recommendedName>
        <fullName evidence="1">DUF8094 domain-containing protein</fullName>
    </recommendedName>
</protein>
<accession>A0A4R4W192</accession>
<evidence type="ECO:0000259" key="1">
    <source>
        <dbReference type="Pfam" id="PF26366"/>
    </source>
</evidence>
<dbReference type="InterPro" id="IPR058407">
    <property type="entry name" value="DUF8094"/>
</dbReference>
<comment type="caution">
    <text evidence="2">The sequence shown here is derived from an EMBL/GenBank/DDBJ whole genome shotgun (WGS) entry which is preliminary data.</text>
</comment>
<dbReference type="RefSeq" id="WP_132591390.1">
    <property type="nucleotide sequence ID" value="NZ_SMKO01000003.1"/>
</dbReference>
<dbReference type="EMBL" id="SMKO01000003">
    <property type="protein sequence ID" value="TDD12248.1"/>
    <property type="molecule type" value="Genomic_DNA"/>
</dbReference>
<gene>
    <name evidence="2" type="ORF">E1292_02050</name>
</gene>